<feature type="binding site" evidence="10">
    <location>
        <position position="285"/>
    </location>
    <ligand>
        <name>beta-D-galactose</name>
        <dbReference type="ChEBI" id="CHEBI:27667"/>
    </ligand>
</feature>
<evidence type="ECO:0000313" key="13">
    <source>
        <dbReference type="Proteomes" id="UP000290204"/>
    </source>
</evidence>
<evidence type="ECO:0000256" key="3">
    <source>
        <dbReference type="ARBA" id="ARBA00006206"/>
    </source>
</evidence>
<name>A0A4V1M7Z0_9BACT</name>
<dbReference type="InterPro" id="IPR047215">
    <property type="entry name" value="Galactose_mutarotase-like"/>
</dbReference>
<dbReference type="PANTHER" id="PTHR10091">
    <property type="entry name" value="ALDOSE-1-EPIMERASE"/>
    <property type="match status" value="1"/>
</dbReference>
<dbReference type="GO" id="GO:0033499">
    <property type="term" value="P:galactose catabolic process via UDP-galactose, Leloir pathway"/>
    <property type="evidence" value="ECO:0007669"/>
    <property type="project" value="TreeGrafter"/>
</dbReference>
<dbReference type="InterPro" id="IPR015443">
    <property type="entry name" value="Aldose_1-epimerase"/>
</dbReference>
<evidence type="ECO:0000256" key="7">
    <source>
        <dbReference type="ARBA" id="ARBA00023277"/>
    </source>
</evidence>
<evidence type="ECO:0000313" key="12">
    <source>
        <dbReference type="EMBL" id="RXK62022.1"/>
    </source>
</evidence>
<dbReference type="RefSeq" id="WP_129129394.1">
    <property type="nucleotide sequence ID" value="NZ_SDHW01000001.1"/>
</dbReference>
<dbReference type="EC" id="5.1.3.3" evidence="8"/>
<evidence type="ECO:0000256" key="1">
    <source>
        <dbReference type="ARBA" id="ARBA00001913"/>
    </source>
</evidence>
<feature type="binding site" evidence="11">
    <location>
        <begin position="116"/>
        <end position="117"/>
    </location>
    <ligand>
        <name>beta-D-galactose</name>
        <dbReference type="ChEBI" id="CHEBI:27667"/>
    </ligand>
</feature>
<evidence type="ECO:0000256" key="4">
    <source>
        <dbReference type="ARBA" id="ARBA00011245"/>
    </source>
</evidence>
<comment type="caution">
    <text evidence="12">The sequence shown here is derived from an EMBL/GenBank/DDBJ whole genome shotgun (WGS) entry which is preliminary data.</text>
</comment>
<dbReference type="UniPathway" id="UPA00242"/>
<dbReference type="AlphaFoldDB" id="A0A4V1M7Z0"/>
<evidence type="ECO:0000256" key="10">
    <source>
        <dbReference type="PIRSR" id="PIRSR005096-2"/>
    </source>
</evidence>
<feature type="active site" description="Proton donor" evidence="9">
    <location>
        <position position="213"/>
    </location>
</feature>
<gene>
    <name evidence="12" type="ORF">ESA94_03125</name>
</gene>
<evidence type="ECO:0000256" key="2">
    <source>
        <dbReference type="ARBA" id="ARBA00005028"/>
    </source>
</evidence>
<comment type="cofactor">
    <cofactor evidence="1">
        <name>Ca(2+)</name>
        <dbReference type="ChEBI" id="CHEBI:29108"/>
    </cofactor>
</comment>
<comment type="subunit">
    <text evidence="4">Monomer.</text>
</comment>
<keyword evidence="7 8" id="KW-0119">Carbohydrate metabolism</keyword>
<organism evidence="12 13">
    <name type="scientific">Lacibacter luteus</name>
    <dbReference type="NCBI Taxonomy" id="2508719"/>
    <lineage>
        <taxon>Bacteria</taxon>
        <taxon>Pseudomonadati</taxon>
        <taxon>Bacteroidota</taxon>
        <taxon>Chitinophagia</taxon>
        <taxon>Chitinophagales</taxon>
        <taxon>Chitinophagaceae</taxon>
        <taxon>Lacibacter</taxon>
    </lineage>
</organism>
<dbReference type="GO" id="GO:0004034">
    <property type="term" value="F:aldose 1-epimerase activity"/>
    <property type="evidence" value="ECO:0007669"/>
    <property type="project" value="UniProtKB-EC"/>
</dbReference>
<sequence>MKQHKNKFILLLSMAAVIACNNAEKQTEEKQTAGAKLPSVEAYKQTIDGKATSLYILKNKNNMQAAITNYGGRLVSLLVPDTDNNMVDVVVGFDSVQQFKASTEPYFGATIGRYGNRIAKGKFTLDGKEYTLFTNNGPNTLHGGKKGFQDVVWDAQQVGDSSLVLTYLSKDMEEGYPGNLSVKVTYTVTANNELKIDYEATTDKKTVVNLTNHAFYNLNGQGSGTINKHTLWINADLYTPVDSTLIPLGKNQFVANTPFDFRTPTAIGLRVDADDVQLKNGKGYDHNFELNKPTGAGLNHAATVTGDKTNIVMDVFTQEPGLQFYGGNFMQSKNTIKGGGKDDFRTAFCLETQHFPDSPNQPSFPSTVLEPGQQYKTSSVYKFSVKK</sequence>
<dbReference type="OrthoDB" id="9779408at2"/>
<dbReference type="CDD" id="cd09019">
    <property type="entry name" value="galactose_mutarotase_like"/>
    <property type="match status" value="1"/>
</dbReference>
<protein>
    <recommendedName>
        <fullName evidence="8">Aldose 1-epimerase</fullName>
        <ecNumber evidence="8">5.1.3.3</ecNumber>
    </recommendedName>
</protein>
<dbReference type="PROSITE" id="PS51257">
    <property type="entry name" value="PROKAR_LIPOPROTEIN"/>
    <property type="match status" value="1"/>
</dbReference>
<evidence type="ECO:0000256" key="6">
    <source>
        <dbReference type="ARBA" id="ARBA00023235"/>
    </source>
</evidence>
<dbReference type="Pfam" id="PF01263">
    <property type="entry name" value="Aldose_epim"/>
    <property type="match status" value="1"/>
</dbReference>
<comment type="pathway">
    <text evidence="2 8">Carbohydrate metabolism; hexose metabolism.</text>
</comment>
<dbReference type="PANTHER" id="PTHR10091:SF0">
    <property type="entry name" value="GALACTOSE MUTAROTASE"/>
    <property type="match status" value="1"/>
</dbReference>
<keyword evidence="5" id="KW-0106">Calcium</keyword>
<keyword evidence="13" id="KW-1185">Reference proteome</keyword>
<dbReference type="InterPro" id="IPR011013">
    <property type="entry name" value="Gal_mutarotase_sf_dom"/>
</dbReference>
<dbReference type="GO" id="GO:0030246">
    <property type="term" value="F:carbohydrate binding"/>
    <property type="evidence" value="ECO:0007669"/>
    <property type="project" value="InterPro"/>
</dbReference>
<feature type="active site" description="Proton acceptor" evidence="9">
    <location>
        <position position="351"/>
    </location>
</feature>
<reference evidence="12 13" key="1">
    <citation type="submission" date="2019-01" db="EMBL/GenBank/DDBJ databases">
        <title>Lacibacter sp. strain TTM-7.</title>
        <authorList>
            <person name="Chen W.-M."/>
        </authorList>
    </citation>
    <scope>NUCLEOTIDE SEQUENCE [LARGE SCALE GENOMIC DNA]</scope>
    <source>
        <strain evidence="12 13">TTM-7</strain>
    </source>
</reference>
<proteinExistence type="inferred from homology"/>
<comment type="catalytic activity">
    <reaction evidence="8">
        <text>alpha-D-glucose = beta-D-glucose</text>
        <dbReference type="Rhea" id="RHEA:10264"/>
        <dbReference type="ChEBI" id="CHEBI:15903"/>
        <dbReference type="ChEBI" id="CHEBI:17925"/>
        <dbReference type="EC" id="5.1.3.3"/>
    </reaction>
</comment>
<evidence type="ECO:0000256" key="5">
    <source>
        <dbReference type="ARBA" id="ARBA00022837"/>
    </source>
</evidence>
<dbReference type="SUPFAM" id="SSF74650">
    <property type="entry name" value="Galactose mutarotase-like"/>
    <property type="match status" value="1"/>
</dbReference>
<dbReference type="InterPro" id="IPR014718">
    <property type="entry name" value="GH-type_carb-bd"/>
</dbReference>
<evidence type="ECO:0000256" key="8">
    <source>
        <dbReference type="PIRNR" id="PIRNR005096"/>
    </source>
</evidence>
<dbReference type="GO" id="GO:0006006">
    <property type="term" value="P:glucose metabolic process"/>
    <property type="evidence" value="ECO:0007669"/>
    <property type="project" value="TreeGrafter"/>
</dbReference>
<dbReference type="Gene3D" id="2.70.98.10">
    <property type="match status" value="1"/>
</dbReference>
<keyword evidence="6 8" id="KW-0413">Isomerase</keyword>
<evidence type="ECO:0000256" key="9">
    <source>
        <dbReference type="PIRSR" id="PIRSR005096-1"/>
    </source>
</evidence>
<dbReference type="PIRSF" id="PIRSF005096">
    <property type="entry name" value="GALM"/>
    <property type="match status" value="1"/>
</dbReference>
<accession>A0A4V1M7Z0</accession>
<dbReference type="EMBL" id="SDHW01000001">
    <property type="protein sequence ID" value="RXK62022.1"/>
    <property type="molecule type" value="Genomic_DNA"/>
</dbReference>
<dbReference type="InterPro" id="IPR008183">
    <property type="entry name" value="Aldose_1/G6P_1-epimerase"/>
</dbReference>
<comment type="similarity">
    <text evidence="3 8">Belongs to the aldose epimerase family.</text>
</comment>
<dbReference type="Proteomes" id="UP000290204">
    <property type="component" value="Unassembled WGS sequence"/>
</dbReference>
<dbReference type="GO" id="GO:0005737">
    <property type="term" value="C:cytoplasm"/>
    <property type="evidence" value="ECO:0007669"/>
    <property type="project" value="TreeGrafter"/>
</dbReference>
<dbReference type="NCBIfam" id="NF008277">
    <property type="entry name" value="PRK11055.1"/>
    <property type="match status" value="1"/>
</dbReference>
<evidence type="ECO:0000256" key="11">
    <source>
        <dbReference type="PIRSR" id="PIRSR005096-3"/>
    </source>
</evidence>